<keyword evidence="8" id="KW-1185">Reference proteome</keyword>
<dbReference type="InterPro" id="IPR023278">
    <property type="entry name" value="Ethylene_insens-like_DNA-bd"/>
</dbReference>
<feature type="region of interest" description="Disordered" evidence="5">
    <location>
        <begin position="24"/>
        <end position="56"/>
    </location>
</feature>
<dbReference type="PANTHER" id="PTHR33305:SF11">
    <property type="entry name" value="PROTEIN ETHYLENE INSENSITIVE 3"/>
    <property type="match status" value="1"/>
</dbReference>
<dbReference type="Proteomes" id="UP000030748">
    <property type="component" value="Unassembled WGS sequence"/>
</dbReference>
<comment type="subcellular location">
    <subcellularLocation>
        <location evidence="1">Nucleus</location>
    </subcellularLocation>
</comment>
<reference evidence="7 8" key="1">
    <citation type="journal article" date="2013" name="Proc. Natl. Acad. Sci. U.S.A.">
        <title>Fine-scale variation in meiotic recombination in Mimulus inferred from population shotgun sequencing.</title>
        <authorList>
            <person name="Hellsten U."/>
            <person name="Wright K.M."/>
            <person name="Jenkins J."/>
            <person name="Shu S."/>
            <person name="Yuan Y."/>
            <person name="Wessler S.R."/>
            <person name="Schmutz J."/>
            <person name="Willis J.H."/>
            <person name="Rokhsar D.S."/>
        </authorList>
    </citation>
    <scope>NUCLEOTIDE SEQUENCE [LARGE SCALE GENOMIC DNA]</scope>
    <source>
        <strain evidence="8">cv. DUN x IM62</strain>
    </source>
</reference>
<evidence type="ECO:0000256" key="4">
    <source>
        <dbReference type="ARBA" id="ARBA00023242"/>
    </source>
</evidence>
<accession>A0A022RK73</accession>
<evidence type="ECO:0000256" key="1">
    <source>
        <dbReference type="ARBA" id="ARBA00004123"/>
    </source>
</evidence>
<comment type="similarity">
    <text evidence="2">Belongs to the EIN3 family.</text>
</comment>
<sequence>MFDDLGFCGDFDFDFFSSSAPIVKEPDTCPLQSSEPPGQQQDLAGDGDYTDDDIDMDELERRMWQDKMRLKRLKESNMGKDSGGGGSALDLAKQRQSQEQARRKKMSRAQDGILKYMLKMKAQGFVYDIIPEKGKPVSGSSENLREWWKEKVRFDRNSPAAISKYQSENFVAGKNETNKKKTGKRKVL</sequence>
<evidence type="ECO:0000256" key="3">
    <source>
        <dbReference type="ARBA" id="ARBA00022745"/>
    </source>
</evidence>
<evidence type="ECO:0000256" key="5">
    <source>
        <dbReference type="SAM" id="MobiDB-lite"/>
    </source>
</evidence>
<dbReference type="PANTHER" id="PTHR33305">
    <property type="entry name" value="ETHYLENE INSENSITIVE 3-LIKE 2 PROTEIN"/>
    <property type="match status" value="1"/>
</dbReference>
<feature type="domain" description="Ethylene insensitive 3-like DNA-binding" evidence="6">
    <location>
        <begin position="57"/>
        <end position="181"/>
    </location>
</feature>
<keyword evidence="3" id="KW-0936">Ethylene signaling pathway</keyword>
<organism evidence="7 8">
    <name type="scientific">Erythranthe guttata</name>
    <name type="common">Yellow monkey flower</name>
    <name type="synonym">Mimulus guttatus</name>
    <dbReference type="NCBI Taxonomy" id="4155"/>
    <lineage>
        <taxon>Eukaryota</taxon>
        <taxon>Viridiplantae</taxon>
        <taxon>Streptophyta</taxon>
        <taxon>Embryophyta</taxon>
        <taxon>Tracheophyta</taxon>
        <taxon>Spermatophyta</taxon>
        <taxon>Magnoliopsida</taxon>
        <taxon>eudicotyledons</taxon>
        <taxon>Gunneridae</taxon>
        <taxon>Pentapetalae</taxon>
        <taxon>asterids</taxon>
        <taxon>lamiids</taxon>
        <taxon>Lamiales</taxon>
        <taxon>Phrymaceae</taxon>
        <taxon>Erythranthe</taxon>
    </lineage>
</organism>
<name>A0A022RK73_ERYGU</name>
<gene>
    <name evidence="7" type="ORF">MIMGU_mgv1a023186mg</name>
</gene>
<feature type="compositionally biased region" description="Polar residues" evidence="5">
    <location>
        <begin position="30"/>
        <end position="41"/>
    </location>
</feature>
<evidence type="ECO:0000256" key="2">
    <source>
        <dbReference type="ARBA" id="ARBA00009416"/>
    </source>
</evidence>
<dbReference type="InterPro" id="IPR047091">
    <property type="entry name" value="EIN3-like_DNA-bd"/>
</dbReference>
<proteinExistence type="inferred from homology"/>
<dbReference type="Gene3D" id="1.10.3180.10">
    <property type="entry name" value="DNA-binding domain of EIN3-like"/>
    <property type="match status" value="1"/>
</dbReference>
<evidence type="ECO:0000259" key="6">
    <source>
        <dbReference type="Pfam" id="PF04873"/>
    </source>
</evidence>
<dbReference type="InterPro" id="IPR006957">
    <property type="entry name" value="EIN3"/>
</dbReference>
<dbReference type="GO" id="GO:0009873">
    <property type="term" value="P:ethylene-activated signaling pathway"/>
    <property type="evidence" value="ECO:0007669"/>
    <property type="project" value="UniProtKB-KW"/>
</dbReference>
<dbReference type="STRING" id="4155.A0A022RK73"/>
<dbReference type="GO" id="GO:0005634">
    <property type="term" value="C:nucleus"/>
    <property type="evidence" value="ECO:0007669"/>
    <property type="project" value="UniProtKB-SubCell"/>
</dbReference>
<evidence type="ECO:0000313" key="7">
    <source>
        <dbReference type="EMBL" id="EYU40148.1"/>
    </source>
</evidence>
<dbReference type="Pfam" id="PF04873">
    <property type="entry name" value="EIN3_DNA-bd"/>
    <property type="match status" value="1"/>
</dbReference>
<protein>
    <recommendedName>
        <fullName evidence="6">Ethylene insensitive 3-like DNA-binding domain-containing protein</fullName>
    </recommendedName>
</protein>
<keyword evidence="4" id="KW-0539">Nucleus</keyword>
<dbReference type="AlphaFoldDB" id="A0A022RK73"/>
<feature type="region of interest" description="Disordered" evidence="5">
    <location>
        <begin position="70"/>
        <end position="108"/>
    </location>
</feature>
<evidence type="ECO:0000313" key="8">
    <source>
        <dbReference type="Proteomes" id="UP000030748"/>
    </source>
</evidence>
<dbReference type="EMBL" id="KI630420">
    <property type="protein sequence ID" value="EYU40148.1"/>
    <property type="molecule type" value="Genomic_DNA"/>
</dbReference>
<dbReference type="GO" id="GO:0003700">
    <property type="term" value="F:DNA-binding transcription factor activity"/>
    <property type="evidence" value="ECO:0007669"/>
    <property type="project" value="InterPro"/>
</dbReference>